<feature type="transmembrane region" description="Helical" evidence="8">
    <location>
        <begin position="205"/>
        <end position="226"/>
    </location>
</feature>
<reference evidence="10 11" key="1">
    <citation type="submission" date="2019-08" db="EMBL/GenBank/DDBJ databases">
        <title>Hyperibacter terrae gen. nov., sp. nov. and Hyperibacter viscosus sp. nov., two new members in the family Rhodospirillaceae isolated from the rhizosphere of Hypericum perforatum.</title>
        <authorList>
            <person name="Noviana Z."/>
        </authorList>
    </citation>
    <scope>NUCLEOTIDE SEQUENCE [LARGE SCALE GENOMIC DNA]</scope>
    <source>
        <strain evidence="10 11">R5913</strain>
    </source>
</reference>
<proteinExistence type="inferred from homology"/>
<dbReference type="KEGG" id="htq:FRZ44_19220"/>
<evidence type="ECO:0000256" key="6">
    <source>
        <dbReference type="ARBA" id="ARBA00022989"/>
    </source>
</evidence>
<feature type="transmembrane region" description="Helical" evidence="8">
    <location>
        <begin position="124"/>
        <end position="143"/>
    </location>
</feature>
<accession>A0A5J6MHM9</accession>
<dbReference type="PROSITE" id="PS50850">
    <property type="entry name" value="MFS"/>
    <property type="match status" value="1"/>
</dbReference>
<feature type="transmembrane region" description="Helical" evidence="8">
    <location>
        <begin position="155"/>
        <end position="177"/>
    </location>
</feature>
<keyword evidence="3" id="KW-0813">Transport</keyword>
<evidence type="ECO:0000313" key="11">
    <source>
        <dbReference type="Proteomes" id="UP000326202"/>
    </source>
</evidence>
<evidence type="ECO:0000256" key="7">
    <source>
        <dbReference type="ARBA" id="ARBA00023136"/>
    </source>
</evidence>
<dbReference type="SUPFAM" id="SSF103473">
    <property type="entry name" value="MFS general substrate transporter"/>
    <property type="match status" value="1"/>
</dbReference>
<gene>
    <name evidence="10" type="ORF">FRZ44_19220</name>
</gene>
<feature type="transmembrane region" description="Helical" evidence="8">
    <location>
        <begin position="349"/>
        <end position="372"/>
    </location>
</feature>
<keyword evidence="11" id="KW-1185">Reference proteome</keyword>
<keyword evidence="4" id="KW-1003">Cell membrane</keyword>
<dbReference type="GO" id="GO:0005886">
    <property type="term" value="C:plasma membrane"/>
    <property type="evidence" value="ECO:0007669"/>
    <property type="project" value="UniProtKB-SubCell"/>
</dbReference>
<feature type="domain" description="Major facilitator superfamily (MFS) profile" evidence="9">
    <location>
        <begin position="1"/>
        <end position="377"/>
    </location>
</feature>
<feature type="transmembrane region" description="Helical" evidence="8">
    <location>
        <begin position="325"/>
        <end position="343"/>
    </location>
</feature>
<dbReference type="InterPro" id="IPR020846">
    <property type="entry name" value="MFS_dom"/>
</dbReference>
<evidence type="ECO:0000256" key="2">
    <source>
        <dbReference type="ARBA" id="ARBA00008335"/>
    </source>
</evidence>
<organism evidence="10 11">
    <name type="scientific">Hypericibacter terrae</name>
    <dbReference type="NCBI Taxonomy" id="2602015"/>
    <lineage>
        <taxon>Bacteria</taxon>
        <taxon>Pseudomonadati</taxon>
        <taxon>Pseudomonadota</taxon>
        <taxon>Alphaproteobacteria</taxon>
        <taxon>Rhodospirillales</taxon>
        <taxon>Dongiaceae</taxon>
        <taxon>Hypericibacter</taxon>
    </lineage>
</organism>
<name>A0A5J6MHM9_9PROT</name>
<dbReference type="Proteomes" id="UP000326202">
    <property type="component" value="Chromosome"/>
</dbReference>
<feature type="transmembrane region" description="Helical" evidence="8">
    <location>
        <begin position="267"/>
        <end position="284"/>
    </location>
</feature>
<dbReference type="EMBL" id="CP042906">
    <property type="protein sequence ID" value="QEX16627.1"/>
    <property type="molecule type" value="Genomic_DNA"/>
</dbReference>
<evidence type="ECO:0000259" key="9">
    <source>
        <dbReference type="PROSITE" id="PS50850"/>
    </source>
</evidence>
<dbReference type="PANTHER" id="PTHR43271:SF2">
    <property type="entry name" value="BLL2771 PROTEIN"/>
    <property type="match status" value="1"/>
</dbReference>
<protein>
    <submittedName>
        <fullName evidence="10">MFS transporter</fullName>
    </submittedName>
</protein>
<keyword evidence="7 8" id="KW-0472">Membrane</keyword>
<evidence type="ECO:0000313" key="10">
    <source>
        <dbReference type="EMBL" id="QEX16627.1"/>
    </source>
</evidence>
<evidence type="ECO:0000256" key="8">
    <source>
        <dbReference type="SAM" id="Phobius"/>
    </source>
</evidence>
<keyword evidence="5 8" id="KW-0812">Transmembrane</keyword>
<dbReference type="InterPro" id="IPR011701">
    <property type="entry name" value="MFS"/>
</dbReference>
<evidence type="ECO:0000256" key="3">
    <source>
        <dbReference type="ARBA" id="ARBA00022448"/>
    </source>
</evidence>
<feature type="transmembrane region" description="Helical" evidence="8">
    <location>
        <begin position="94"/>
        <end position="112"/>
    </location>
</feature>
<dbReference type="GO" id="GO:0022857">
    <property type="term" value="F:transmembrane transporter activity"/>
    <property type="evidence" value="ECO:0007669"/>
    <property type="project" value="InterPro"/>
</dbReference>
<comment type="subcellular location">
    <subcellularLocation>
        <location evidence="1">Cell membrane</location>
        <topology evidence="1">Multi-pass membrane protein</topology>
    </subcellularLocation>
</comment>
<feature type="transmembrane region" description="Helical" evidence="8">
    <location>
        <begin position="232"/>
        <end position="255"/>
    </location>
</feature>
<comment type="similarity">
    <text evidence="2">Belongs to the major facilitator superfamily.</text>
</comment>
<feature type="transmembrane region" description="Helical" evidence="8">
    <location>
        <begin position="37"/>
        <end position="56"/>
    </location>
</feature>
<keyword evidence="6 8" id="KW-1133">Transmembrane helix</keyword>
<dbReference type="PANTHER" id="PTHR43271">
    <property type="entry name" value="BLL2771 PROTEIN"/>
    <property type="match status" value="1"/>
</dbReference>
<dbReference type="Gene3D" id="1.20.1250.20">
    <property type="entry name" value="MFS general substrate transporter like domains"/>
    <property type="match status" value="1"/>
</dbReference>
<dbReference type="AlphaFoldDB" id="A0A5J6MHM9"/>
<dbReference type="Pfam" id="PF07690">
    <property type="entry name" value="MFS_1"/>
    <property type="match status" value="1"/>
</dbReference>
<feature type="transmembrane region" description="Helical" evidence="8">
    <location>
        <begin position="68"/>
        <end position="88"/>
    </location>
</feature>
<feature type="transmembrane region" description="Helical" evidence="8">
    <location>
        <begin position="290"/>
        <end position="313"/>
    </location>
</feature>
<evidence type="ECO:0000256" key="1">
    <source>
        <dbReference type="ARBA" id="ARBA00004651"/>
    </source>
</evidence>
<evidence type="ECO:0000256" key="4">
    <source>
        <dbReference type="ARBA" id="ARBA00022475"/>
    </source>
</evidence>
<sequence length="384" mass="39844">MIIGIVAFLTVVDLFATQAILPTLTRAYDVSPAAMGFAVNASTIGMALAGLGIALVSRRIDRRRGILVSLMLLSIPTALLAVAPTLAVFTGLRILQGLCMASAFTLTLAYLAERSSARDAVAASAAYITGNVASNLFGRLLSAAVAEHWGLATNFYLFAALNLLGALLVAVSLRRAVPMERPAMARSPLSIWTEHLRNRPLRASFGVGFCILFAFIGTFTFVNFVLVRAPLAIGPMQLGFVYFVFLPAILTTPLAGRAAHRFGTRKTVGGALLLAALGLPLLLLPNIVAVLVGLALIGVGTFFAQAAATGFIGRAATTDRGSASGIYLACYFGGGLVGTALLGQVFDGLGWEACVFGIGIALAAGMALAFCLKKHSKPAEAPGA</sequence>
<evidence type="ECO:0000256" key="5">
    <source>
        <dbReference type="ARBA" id="ARBA00022692"/>
    </source>
</evidence>
<dbReference type="CDD" id="cd17324">
    <property type="entry name" value="MFS_NepI_like"/>
    <property type="match status" value="1"/>
</dbReference>
<dbReference type="InterPro" id="IPR036259">
    <property type="entry name" value="MFS_trans_sf"/>
</dbReference>